<sequence>MDSQNSVYQPIDCNYYDRLEAWATLREPVLLEFLGSDGQPQTETAVIRDLYVRNKAEFLLTEAGRELRLDRLMAVNHLPVPKTC</sequence>
<proteinExistence type="predicted"/>
<name>A0ABZ2YPU3_9BACT</name>
<dbReference type="InterPro" id="IPR023534">
    <property type="entry name" value="Rof/RNase_P-like"/>
</dbReference>
<evidence type="ECO:0000313" key="1">
    <source>
        <dbReference type="EMBL" id="WZN41225.1"/>
    </source>
</evidence>
<dbReference type="RefSeq" id="WP_341836080.1">
    <property type="nucleotide sequence ID" value="NZ_CP149822.1"/>
</dbReference>
<organism evidence="1 2">
    <name type="scientific">Chitinophaga pollutisoli</name>
    <dbReference type="NCBI Taxonomy" id="3133966"/>
    <lineage>
        <taxon>Bacteria</taxon>
        <taxon>Pseudomonadati</taxon>
        <taxon>Bacteroidota</taxon>
        <taxon>Chitinophagia</taxon>
        <taxon>Chitinophagales</taxon>
        <taxon>Chitinophagaceae</taxon>
        <taxon>Chitinophaga</taxon>
    </lineage>
</organism>
<reference evidence="2" key="1">
    <citation type="submission" date="2024-03" db="EMBL/GenBank/DDBJ databases">
        <title>Chitinophaga horti sp. nov., isolated from garden soil.</title>
        <authorList>
            <person name="Lee D.S."/>
            <person name="Han D.M."/>
            <person name="Baek J.H."/>
            <person name="Choi D.G."/>
            <person name="Jeon J.H."/>
            <person name="Jeon C.O."/>
        </authorList>
    </citation>
    <scope>NUCLEOTIDE SEQUENCE [LARGE SCALE GENOMIC DNA]</scope>
    <source>
        <strain evidence="2">GPA1</strain>
    </source>
</reference>
<dbReference type="Proteomes" id="UP001485459">
    <property type="component" value="Chromosome"/>
</dbReference>
<dbReference type="Gene3D" id="2.30.30.400">
    <property type="entry name" value="Rof-like"/>
    <property type="match status" value="1"/>
</dbReference>
<keyword evidence="2" id="KW-1185">Reference proteome</keyword>
<dbReference type="InterPro" id="IPR038626">
    <property type="entry name" value="Rof-like_sf"/>
</dbReference>
<evidence type="ECO:0000313" key="2">
    <source>
        <dbReference type="Proteomes" id="UP001485459"/>
    </source>
</evidence>
<accession>A0ABZ2YPU3</accession>
<evidence type="ECO:0008006" key="3">
    <source>
        <dbReference type="Google" id="ProtNLM"/>
    </source>
</evidence>
<dbReference type="SUPFAM" id="SSF101744">
    <property type="entry name" value="Rof/RNase P subunit-like"/>
    <property type="match status" value="1"/>
</dbReference>
<protein>
    <recommendedName>
        <fullName evidence="3">Rho-binding antiterminator</fullName>
    </recommendedName>
</protein>
<dbReference type="EMBL" id="CP149822">
    <property type="protein sequence ID" value="WZN41225.1"/>
    <property type="molecule type" value="Genomic_DNA"/>
</dbReference>
<gene>
    <name evidence="1" type="ORF">WJU16_24990</name>
</gene>